<sequence>RNIAYKQKAKLSSVYSDPTTSYGADLAVDGNRNNSLYGKTCTHTKNETSPSWNLTLQSNYVIKRFILYNR</sequence>
<reference evidence="1" key="1">
    <citation type="journal article" date="2023" name="PLoS Negl. Trop. Dis.">
        <title>A genome sequence for Biomphalaria pfeifferi, the major vector snail for the human-infecting parasite Schistosoma mansoni.</title>
        <authorList>
            <person name="Bu L."/>
            <person name="Lu L."/>
            <person name="Laidemitt M.R."/>
            <person name="Zhang S.M."/>
            <person name="Mutuku M."/>
            <person name="Mkoji G."/>
            <person name="Steinauer M."/>
            <person name="Loker E.S."/>
        </authorList>
    </citation>
    <scope>NUCLEOTIDE SEQUENCE</scope>
    <source>
        <strain evidence="1">KasaAsao</strain>
    </source>
</reference>
<dbReference type="Proteomes" id="UP001233172">
    <property type="component" value="Unassembled WGS sequence"/>
</dbReference>
<keyword evidence="2" id="KW-1185">Reference proteome</keyword>
<feature type="non-terminal residue" evidence="1">
    <location>
        <position position="1"/>
    </location>
</feature>
<name>A0AAD8F0K4_BIOPF</name>
<dbReference type="PANTHER" id="PTHR45713">
    <property type="entry name" value="FTP DOMAIN-CONTAINING PROTEIN"/>
    <property type="match status" value="1"/>
</dbReference>
<protein>
    <submittedName>
        <fullName evidence="1">Pentraxin fusion protein</fullName>
    </submittedName>
</protein>
<gene>
    <name evidence="1" type="ORF">Bpfe_024302</name>
</gene>
<organism evidence="1 2">
    <name type="scientific">Biomphalaria pfeifferi</name>
    <name type="common">Bloodfluke planorb</name>
    <name type="synonym">Freshwater snail</name>
    <dbReference type="NCBI Taxonomy" id="112525"/>
    <lineage>
        <taxon>Eukaryota</taxon>
        <taxon>Metazoa</taxon>
        <taxon>Spiralia</taxon>
        <taxon>Lophotrochozoa</taxon>
        <taxon>Mollusca</taxon>
        <taxon>Gastropoda</taxon>
        <taxon>Heterobranchia</taxon>
        <taxon>Euthyneura</taxon>
        <taxon>Panpulmonata</taxon>
        <taxon>Hygrophila</taxon>
        <taxon>Lymnaeoidea</taxon>
        <taxon>Planorbidae</taxon>
        <taxon>Biomphalaria</taxon>
    </lineage>
</organism>
<evidence type="ECO:0000313" key="1">
    <source>
        <dbReference type="EMBL" id="KAK0046248.1"/>
    </source>
</evidence>
<dbReference type="Gene3D" id="2.60.120.260">
    <property type="entry name" value="Galactose-binding domain-like"/>
    <property type="match status" value="1"/>
</dbReference>
<feature type="non-terminal residue" evidence="1">
    <location>
        <position position="70"/>
    </location>
</feature>
<evidence type="ECO:0000313" key="2">
    <source>
        <dbReference type="Proteomes" id="UP001233172"/>
    </source>
</evidence>
<proteinExistence type="predicted"/>
<dbReference type="Pfam" id="PF22633">
    <property type="entry name" value="F5_F8_type_C_2"/>
    <property type="match status" value="1"/>
</dbReference>
<dbReference type="EMBL" id="JASAOG010000168">
    <property type="protein sequence ID" value="KAK0046248.1"/>
    <property type="molecule type" value="Genomic_DNA"/>
</dbReference>
<dbReference type="InterPro" id="IPR051941">
    <property type="entry name" value="BG_Antigen-Binding_Lectin"/>
</dbReference>
<accession>A0AAD8F0K4</accession>
<reference evidence="1" key="2">
    <citation type="submission" date="2023-04" db="EMBL/GenBank/DDBJ databases">
        <authorList>
            <person name="Bu L."/>
            <person name="Lu L."/>
            <person name="Laidemitt M.R."/>
            <person name="Zhang S.M."/>
            <person name="Mutuku M."/>
            <person name="Mkoji G."/>
            <person name="Steinauer M."/>
            <person name="Loker E.S."/>
        </authorList>
    </citation>
    <scope>NUCLEOTIDE SEQUENCE</scope>
    <source>
        <strain evidence="1">KasaAsao</strain>
        <tissue evidence="1">Whole Snail</tissue>
    </source>
</reference>
<dbReference type="AlphaFoldDB" id="A0AAD8F0K4"/>
<dbReference type="SUPFAM" id="SSF49785">
    <property type="entry name" value="Galactose-binding domain-like"/>
    <property type="match status" value="1"/>
</dbReference>
<dbReference type="PANTHER" id="PTHR45713:SF6">
    <property type="entry name" value="F5_8 TYPE C DOMAIN-CONTAINING PROTEIN"/>
    <property type="match status" value="1"/>
</dbReference>
<comment type="caution">
    <text evidence="1">The sequence shown here is derived from an EMBL/GenBank/DDBJ whole genome shotgun (WGS) entry which is preliminary data.</text>
</comment>
<dbReference type="InterPro" id="IPR008979">
    <property type="entry name" value="Galactose-bd-like_sf"/>
</dbReference>